<feature type="transmembrane region" description="Helical" evidence="1">
    <location>
        <begin position="78"/>
        <end position="99"/>
    </location>
</feature>
<feature type="transmembrane region" description="Helical" evidence="1">
    <location>
        <begin position="12"/>
        <end position="32"/>
    </location>
</feature>
<keyword evidence="1" id="KW-0812">Transmembrane</keyword>
<proteinExistence type="predicted"/>
<evidence type="ECO:0000256" key="1">
    <source>
        <dbReference type="SAM" id="Phobius"/>
    </source>
</evidence>
<name>A0A1I3TVB5_9GAMM</name>
<keyword evidence="1" id="KW-0472">Membrane</keyword>
<reference evidence="3" key="1">
    <citation type="submission" date="2016-10" db="EMBL/GenBank/DDBJ databases">
        <authorList>
            <person name="Varghese N."/>
            <person name="Submissions S."/>
        </authorList>
    </citation>
    <scope>NUCLEOTIDE SEQUENCE [LARGE SCALE GENOMIC DNA]</scope>
    <source>
        <strain evidence="3">DSM 11578</strain>
    </source>
</reference>
<dbReference type="AlphaFoldDB" id="A0A1I3TVB5"/>
<organism evidence="2 3">
    <name type="scientific">Methylophaga sulfidovorans</name>
    <dbReference type="NCBI Taxonomy" id="45496"/>
    <lineage>
        <taxon>Bacteria</taxon>
        <taxon>Pseudomonadati</taxon>
        <taxon>Pseudomonadota</taxon>
        <taxon>Gammaproteobacteria</taxon>
        <taxon>Thiotrichales</taxon>
        <taxon>Piscirickettsiaceae</taxon>
        <taxon>Methylophaga</taxon>
    </lineage>
</organism>
<evidence type="ECO:0000313" key="3">
    <source>
        <dbReference type="Proteomes" id="UP000198924"/>
    </source>
</evidence>
<gene>
    <name evidence="2" type="ORF">SAMN04488079_1015</name>
</gene>
<dbReference type="EMBL" id="FOSH01000001">
    <property type="protein sequence ID" value="SFJ73487.1"/>
    <property type="molecule type" value="Genomic_DNA"/>
</dbReference>
<dbReference type="STRING" id="45496.SAMN04488079_1015"/>
<feature type="transmembrane region" description="Helical" evidence="1">
    <location>
        <begin position="52"/>
        <end position="71"/>
    </location>
</feature>
<accession>A0A1I3TVB5</accession>
<protein>
    <submittedName>
        <fullName evidence="2">Uncharacterized protein</fullName>
    </submittedName>
</protein>
<feature type="transmembrane region" description="Helical" evidence="1">
    <location>
        <begin position="119"/>
        <end position="140"/>
    </location>
</feature>
<keyword evidence="3" id="KW-1185">Reference proteome</keyword>
<evidence type="ECO:0000313" key="2">
    <source>
        <dbReference type="EMBL" id="SFJ73487.1"/>
    </source>
</evidence>
<sequence>MKSKQLVSRALLIVTTFVAAYFYPSLWFEFLVKINEWLTITTEFSSDSTRGIGSILSGIWASLLLLLPTFLISPRIRFAIPTLVGLAGFSSYYIYMPIASGQIDVLTSFYFVFQSPQNTLVMLGLLLGPFLSYYLSYVLFNQFRQWSQNA</sequence>
<dbReference type="Proteomes" id="UP000198924">
    <property type="component" value="Unassembled WGS sequence"/>
</dbReference>
<keyword evidence="1" id="KW-1133">Transmembrane helix</keyword>